<dbReference type="PANTHER" id="PTHR14021">
    <property type="entry name" value="IRON-SULFUR CLUSTER CO-CHAPERONE PROTEIN HSCB"/>
    <property type="match status" value="1"/>
</dbReference>
<dbReference type="GO" id="GO:0044571">
    <property type="term" value="P:[2Fe-2S] cluster assembly"/>
    <property type="evidence" value="ECO:0007669"/>
    <property type="project" value="InterPro"/>
</dbReference>
<dbReference type="GO" id="GO:0005739">
    <property type="term" value="C:mitochondrion"/>
    <property type="evidence" value="ECO:0007669"/>
    <property type="project" value="TreeGrafter"/>
</dbReference>
<feature type="domain" description="Co-chaperone HscB C-terminal oligomerisation" evidence="5">
    <location>
        <begin position="182"/>
        <end position="249"/>
    </location>
</feature>
<evidence type="ECO:0000259" key="5">
    <source>
        <dbReference type="Pfam" id="PF07743"/>
    </source>
</evidence>
<evidence type="ECO:0000256" key="2">
    <source>
        <dbReference type="ARBA" id="ARBA00023186"/>
    </source>
</evidence>
<dbReference type="OrthoDB" id="448954at2759"/>
<dbReference type="GO" id="GO:0051087">
    <property type="term" value="F:protein-folding chaperone binding"/>
    <property type="evidence" value="ECO:0007669"/>
    <property type="project" value="InterPro"/>
</dbReference>
<dbReference type="NCBIfam" id="TIGR00714">
    <property type="entry name" value="hscB"/>
    <property type="match status" value="1"/>
</dbReference>
<dbReference type="GO" id="GO:0051259">
    <property type="term" value="P:protein complex oligomerization"/>
    <property type="evidence" value="ECO:0007669"/>
    <property type="project" value="InterPro"/>
</dbReference>
<feature type="region of interest" description="Disordered" evidence="3">
    <location>
        <begin position="43"/>
        <end position="78"/>
    </location>
</feature>
<dbReference type="InterPro" id="IPR004640">
    <property type="entry name" value="HscB"/>
</dbReference>
<sequence>MRSLLLPRSVVRSCRTIPTRPIIIRQPALVCYQKTIPLFQYSTTSTPTRRKSSKSKTAPSPSLPEEATSPLDQATSPATSRKTHYDLFAAAIPRGPPPSGPFRINLRSLHKEFLRLQAGAHPDLHPSDKSQAETASALINEAYKTLKSPVLRAQYLLELQGIDIYDETVDASVEEKEKDRLLLLEVYDASAEMEFAETDKEVDRIKSKNEKRIEECERTLGKVIDAGDMEKAKKETIRLKYWISLRKTLDEMDEKEEGNPSTSEGESHFRLRTRDVKSYRRRLSH</sequence>
<evidence type="ECO:0000313" key="7">
    <source>
        <dbReference type="Proteomes" id="UP000326757"/>
    </source>
</evidence>
<dbReference type="InterPro" id="IPR001623">
    <property type="entry name" value="DnaJ_domain"/>
</dbReference>
<reference evidence="6 7" key="1">
    <citation type="submission" date="2019-06" db="EMBL/GenBank/DDBJ databases">
        <title>Genome Sequence of the Brown Rot Fungal Pathogen Monilinia laxa.</title>
        <authorList>
            <person name="De Miccolis Angelini R.M."/>
            <person name="Landi L."/>
            <person name="Abate D."/>
            <person name="Pollastro S."/>
            <person name="Romanazzi G."/>
            <person name="Faretra F."/>
        </authorList>
    </citation>
    <scope>NUCLEOTIDE SEQUENCE [LARGE SCALE GENOMIC DNA]</scope>
    <source>
        <strain evidence="6 7">Mlax316</strain>
    </source>
</reference>
<evidence type="ECO:0000259" key="4">
    <source>
        <dbReference type="Pfam" id="PF00226"/>
    </source>
</evidence>
<evidence type="ECO:0000313" key="6">
    <source>
        <dbReference type="EMBL" id="KAB8303282.1"/>
    </source>
</evidence>
<dbReference type="Gene3D" id="1.20.1280.20">
    <property type="entry name" value="HscB, C-terminal domain"/>
    <property type="match status" value="1"/>
</dbReference>
<comment type="similarity">
    <text evidence="1">Belongs to the HscB family.</text>
</comment>
<keyword evidence="7" id="KW-1185">Reference proteome</keyword>
<dbReference type="InterPro" id="IPR036869">
    <property type="entry name" value="J_dom_sf"/>
</dbReference>
<evidence type="ECO:0000256" key="3">
    <source>
        <dbReference type="SAM" id="MobiDB-lite"/>
    </source>
</evidence>
<dbReference type="InterPro" id="IPR009073">
    <property type="entry name" value="HscB_oligo_C"/>
</dbReference>
<name>A0A5N6KHV0_MONLA</name>
<dbReference type="PANTHER" id="PTHR14021:SF15">
    <property type="entry name" value="IRON-SULFUR CLUSTER CO-CHAPERONE PROTEIN HSCB"/>
    <property type="match status" value="1"/>
</dbReference>
<dbReference type="Proteomes" id="UP000326757">
    <property type="component" value="Unassembled WGS sequence"/>
</dbReference>
<dbReference type="SUPFAM" id="SSF47144">
    <property type="entry name" value="HSC20 (HSCB), C-terminal oligomerisation domain"/>
    <property type="match status" value="1"/>
</dbReference>
<gene>
    <name evidence="6" type="ORF">EYC80_004724</name>
</gene>
<organism evidence="6 7">
    <name type="scientific">Monilinia laxa</name>
    <name type="common">Brown rot fungus</name>
    <name type="synonym">Sclerotinia laxa</name>
    <dbReference type="NCBI Taxonomy" id="61186"/>
    <lineage>
        <taxon>Eukaryota</taxon>
        <taxon>Fungi</taxon>
        <taxon>Dikarya</taxon>
        <taxon>Ascomycota</taxon>
        <taxon>Pezizomycotina</taxon>
        <taxon>Leotiomycetes</taxon>
        <taxon>Helotiales</taxon>
        <taxon>Sclerotiniaceae</taxon>
        <taxon>Monilinia</taxon>
    </lineage>
</organism>
<comment type="caution">
    <text evidence="6">The sequence shown here is derived from an EMBL/GenBank/DDBJ whole genome shotgun (WGS) entry which is preliminary data.</text>
</comment>
<dbReference type="EMBL" id="VIGI01000002">
    <property type="protein sequence ID" value="KAB8303282.1"/>
    <property type="molecule type" value="Genomic_DNA"/>
</dbReference>
<protein>
    <submittedName>
        <fullName evidence="6">Uncharacterized protein</fullName>
    </submittedName>
</protein>
<dbReference type="SUPFAM" id="SSF46565">
    <property type="entry name" value="Chaperone J-domain"/>
    <property type="match status" value="1"/>
</dbReference>
<dbReference type="Pfam" id="PF00226">
    <property type="entry name" value="DnaJ"/>
    <property type="match status" value="1"/>
</dbReference>
<dbReference type="AlphaFoldDB" id="A0A5N6KHV0"/>
<feature type="region of interest" description="Disordered" evidence="3">
    <location>
        <begin position="251"/>
        <end position="285"/>
    </location>
</feature>
<feature type="compositionally biased region" description="Basic and acidic residues" evidence="3">
    <location>
        <begin position="265"/>
        <end position="278"/>
    </location>
</feature>
<keyword evidence="2" id="KW-0143">Chaperone</keyword>
<dbReference type="GO" id="GO:0001671">
    <property type="term" value="F:ATPase activator activity"/>
    <property type="evidence" value="ECO:0007669"/>
    <property type="project" value="InterPro"/>
</dbReference>
<dbReference type="Gene3D" id="1.10.287.110">
    <property type="entry name" value="DnaJ domain"/>
    <property type="match status" value="1"/>
</dbReference>
<dbReference type="Pfam" id="PF07743">
    <property type="entry name" value="HSCB_C"/>
    <property type="match status" value="1"/>
</dbReference>
<feature type="domain" description="J" evidence="4">
    <location>
        <begin position="108"/>
        <end position="155"/>
    </location>
</feature>
<accession>A0A5N6KHV0</accession>
<dbReference type="InterPro" id="IPR036386">
    <property type="entry name" value="HscB_C_sf"/>
</dbReference>
<proteinExistence type="inferred from homology"/>
<evidence type="ECO:0000256" key="1">
    <source>
        <dbReference type="ARBA" id="ARBA00010476"/>
    </source>
</evidence>